<dbReference type="Proteomes" id="UP001610432">
    <property type="component" value="Unassembled WGS sequence"/>
</dbReference>
<dbReference type="GeneID" id="98143725"/>
<keyword evidence="5" id="KW-0862">Zinc</keyword>
<evidence type="ECO:0000256" key="4">
    <source>
        <dbReference type="ARBA" id="ARBA00022801"/>
    </source>
</evidence>
<evidence type="ECO:0000256" key="2">
    <source>
        <dbReference type="ARBA" id="ARBA00022670"/>
    </source>
</evidence>
<dbReference type="PANTHER" id="PTHR15910">
    <property type="entry name" value="ARCHAEMETZINCIN"/>
    <property type="match status" value="1"/>
</dbReference>
<evidence type="ECO:0000256" key="1">
    <source>
        <dbReference type="ARBA" id="ARBA00001947"/>
    </source>
</evidence>
<feature type="region of interest" description="Disordered" evidence="7">
    <location>
        <begin position="1"/>
        <end position="63"/>
    </location>
</feature>
<name>A0ABR4LWS6_9EURO</name>
<keyword evidence="6" id="KW-0482">Metalloprotease</keyword>
<evidence type="ECO:0000313" key="9">
    <source>
        <dbReference type="Proteomes" id="UP001610432"/>
    </source>
</evidence>
<dbReference type="InterPro" id="IPR024079">
    <property type="entry name" value="MetalloPept_cat_dom_sf"/>
</dbReference>
<evidence type="ECO:0000313" key="8">
    <source>
        <dbReference type="EMBL" id="KAL2868987.1"/>
    </source>
</evidence>
<dbReference type="Pfam" id="PF07998">
    <property type="entry name" value="Peptidase_M54"/>
    <property type="match status" value="1"/>
</dbReference>
<keyword evidence="2" id="KW-0645">Protease</keyword>
<dbReference type="RefSeq" id="XP_070887966.1">
    <property type="nucleotide sequence ID" value="XM_071028653.1"/>
</dbReference>
<dbReference type="InterPro" id="IPR012962">
    <property type="entry name" value="Pept_M54_archaemetzincn"/>
</dbReference>
<keyword evidence="4" id="KW-0378">Hydrolase</keyword>
<comment type="caution">
    <text evidence="8">The sequence shown here is derived from an EMBL/GenBank/DDBJ whole genome shotgun (WGS) entry which is preliminary data.</text>
</comment>
<proteinExistence type="predicted"/>
<dbReference type="EMBL" id="JBFXLQ010000011">
    <property type="protein sequence ID" value="KAL2868987.1"/>
    <property type="molecule type" value="Genomic_DNA"/>
</dbReference>
<keyword evidence="3" id="KW-0479">Metal-binding</keyword>
<evidence type="ECO:0000256" key="3">
    <source>
        <dbReference type="ARBA" id="ARBA00022723"/>
    </source>
</evidence>
<evidence type="ECO:0000256" key="7">
    <source>
        <dbReference type="SAM" id="MobiDB-lite"/>
    </source>
</evidence>
<dbReference type="PANTHER" id="PTHR15910:SF1">
    <property type="entry name" value="ARCHAEMETZINCIN-2"/>
    <property type="match status" value="1"/>
</dbReference>
<accession>A0ABR4LWS6</accession>
<dbReference type="SUPFAM" id="SSF55486">
    <property type="entry name" value="Metalloproteases ('zincins'), catalytic domain"/>
    <property type="match status" value="1"/>
</dbReference>
<evidence type="ECO:0000256" key="6">
    <source>
        <dbReference type="ARBA" id="ARBA00023049"/>
    </source>
</evidence>
<comment type="cofactor">
    <cofactor evidence="1">
        <name>Zn(2+)</name>
        <dbReference type="ChEBI" id="CHEBI:29105"/>
    </cofactor>
</comment>
<dbReference type="Gene3D" id="3.40.390.10">
    <property type="entry name" value="Collagenase (Catalytic Domain)"/>
    <property type="match status" value="1"/>
</dbReference>
<gene>
    <name evidence="8" type="ORF">BJX67DRAFT_348450</name>
</gene>
<sequence length="492" mass="54699">MPPATQSTCSHRTITYNPSPHATQVQFEQPTPKQRRVSQNPNPGSNLTLNPTQSRTDLDTFPAPLVLPGDDLALDPEYPPQDFQEWHDEGERNPVTARRRTIYVVSPPEVDPGIAYVGEWATSKPQENDRDLTDSIAVPRTQDVIDYLSAFYHGLPVKKLEIPNWMFAPWTEQEELPPSKRKGKGERIQKKPKDQYIALSTASECIRIRTRPSPDGIYTHQLNLDDLLDVAISVLPKDAYALCMLVNHDLFEDEDDAFVCGRAYGGSRVAVVSTARYNPLLDPVQDVERAHAWPAAHCLSYIQAICKDEGPLPKRKKASQLSTRSHTSVANNKPLEAALAAYSEPPPRSRSPDTENASTLWLWRIARTVSHELGHCFGLDHCVYYACIMQGSASLSEDARQPPYLCPVDLAKVLFATGSTVDARDRALLRYCERPGVRDGAGFRAYAAWLRASLGLGGVDSGEEGHNAVTDGRGGSGLITESWRKLWEDFED</sequence>
<reference evidence="8 9" key="1">
    <citation type="submission" date="2024-07" db="EMBL/GenBank/DDBJ databases">
        <title>Section-level genome sequencing and comparative genomics of Aspergillus sections Usti and Cavernicolus.</title>
        <authorList>
            <consortium name="Lawrence Berkeley National Laboratory"/>
            <person name="Nybo J.L."/>
            <person name="Vesth T.C."/>
            <person name="Theobald S."/>
            <person name="Frisvad J.C."/>
            <person name="Larsen T.O."/>
            <person name="Kjaerboelling I."/>
            <person name="Rothschild-Mancinelli K."/>
            <person name="Lyhne E.K."/>
            <person name="Kogle M.E."/>
            <person name="Barry K."/>
            <person name="Clum A."/>
            <person name="Na H."/>
            <person name="Ledsgaard L."/>
            <person name="Lin J."/>
            <person name="Lipzen A."/>
            <person name="Kuo A."/>
            <person name="Riley R."/>
            <person name="Mondo S."/>
            <person name="Labutti K."/>
            <person name="Haridas S."/>
            <person name="Pangalinan J."/>
            <person name="Salamov A.A."/>
            <person name="Simmons B.A."/>
            <person name="Magnuson J.K."/>
            <person name="Chen J."/>
            <person name="Drula E."/>
            <person name="Henrissat B."/>
            <person name="Wiebenga A."/>
            <person name="Lubbers R.J."/>
            <person name="Gomes A.C."/>
            <person name="Macurrencykelacurrency M.R."/>
            <person name="Stajich J."/>
            <person name="Grigoriev I.V."/>
            <person name="Mortensen U.H."/>
            <person name="De Vries R.P."/>
            <person name="Baker S.E."/>
            <person name="Andersen M.R."/>
        </authorList>
    </citation>
    <scope>NUCLEOTIDE SEQUENCE [LARGE SCALE GENOMIC DNA]</scope>
    <source>
        <strain evidence="8 9">CBS 449.75</strain>
    </source>
</reference>
<protein>
    <submittedName>
        <fullName evidence="8">Uncharacterized protein</fullName>
    </submittedName>
</protein>
<evidence type="ECO:0000256" key="5">
    <source>
        <dbReference type="ARBA" id="ARBA00022833"/>
    </source>
</evidence>
<dbReference type="CDD" id="cd11375">
    <property type="entry name" value="Peptidase_M54"/>
    <property type="match status" value="1"/>
</dbReference>
<keyword evidence="9" id="KW-1185">Reference proteome</keyword>
<feature type="compositionally biased region" description="Polar residues" evidence="7">
    <location>
        <begin position="1"/>
        <end position="55"/>
    </location>
</feature>
<organism evidence="8 9">
    <name type="scientific">Aspergillus lucknowensis</name>
    <dbReference type="NCBI Taxonomy" id="176173"/>
    <lineage>
        <taxon>Eukaryota</taxon>
        <taxon>Fungi</taxon>
        <taxon>Dikarya</taxon>
        <taxon>Ascomycota</taxon>
        <taxon>Pezizomycotina</taxon>
        <taxon>Eurotiomycetes</taxon>
        <taxon>Eurotiomycetidae</taxon>
        <taxon>Eurotiales</taxon>
        <taxon>Aspergillaceae</taxon>
        <taxon>Aspergillus</taxon>
        <taxon>Aspergillus subgen. Nidulantes</taxon>
    </lineage>
</organism>